<evidence type="ECO:0000256" key="4">
    <source>
        <dbReference type="ARBA" id="ARBA00023163"/>
    </source>
</evidence>
<dbReference type="PANTHER" id="PTHR45654:SF48">
    <property type="entry name" value="START DOMAIN-CONTAINING PROTEIN"/>
    <property type="match status" value="1"/>
</dbReference>
<dbReference type="Gene3D" id="3.30.530.20">
    <property type="match status" value="1"/>
</dbReference>
<evidence type="ECO:0000256" key="3">
    <source>
        <dbReference type="ARBA" id="ARBA00023155"/>
    </source>
</evidence>
<evidence type="ECO:0000256" key="1">
    <source>
        <dbReference type="ARBA" id="ARBA00023015"/>
    </source>
</evidence>
<evidence type="ECO:0000259" key="7">
    <source>
        <dbReference type="PROSITE" id="PS50848"/>
    </source>
</evidence>
<dbReference type="AlphaFoldDB" id="A0A438ISE8"/>
<organism evidence="8 9">
    <name type="scientific">Vitis vinifera</name>
    <name type="common">Grape</name>
    <dbReference type="NCBI Taxonomy" id="29760"/>
    <lineage>
        <taxon>Eukaryota</taxon>
        <taxon>Viridiplantae</taxon>
        <taxon>Streptophyta</taxon>
        <taxon>Embryophyta</taxon>
        <taxon>Tracheophyta</taxon>
        <taxon>Spermatophyta</taxon>
        <taxon>Magnoliopsida</taxon>
        <taxon>eudicotyledons</taxon>
        <taxon>Gunneridae</taxon>
        <taxon>Pentapetalae</taxon>
        <taxon>rosids</taxon>
        <taxon>Vitales</taxon>
        <taxon>Vitaceae</taxon>
        <taxon>Viteae</taxon>
        <taxon>Vitis</taxon>
    </lineage>
</organism>
<evidence type="ECO:0000313" key="8">
    <source>
        <dbReference type="EMBL" id="RVW99637.1"/>
    </source>
</evidence>
<dbReference type="Pfam" id="PF01852">
    <property type="entry name" value="START"/>
    <property type="match status" value="1"/>
</dbReference>
<dbReference type="SUPFAM" id="SSF55961">
    <property type="entry name" value="Bet v1-like"/>
    <property type="match status" value="2"/>
</dbReference>
<comment type="caution">
    <text evidence="8">The sequence shown here is derived from an EMBL/GenBank/DDBJ whole genome shotgun (WGS) entry which is preliminary data.</text>
</comment>
<dbReference type="PANTHER" id="PTHR45654">
    <property type="entry name" value="HOMEOBOX-LEUCINE ZIPPER PROTEIN MERISTEM L1"/>
    <property type="match status" value="1"/>
</dbReference>
<dbReference type="GO" id="GO:0003677">
    <property type="term" value="F:DNA binding"/>
    <property type="evidence" value="ECO:0007669"/>
    <property type="project" value="UniProtKB-KW"/>
</dbReference>
<dbReference type="Pfam" id="PF25797">
    <property type="entry name" value="PDF2_C"/>
    <property type="match status" value="1"/>
</dbReference>
<dbReference type="GO" id="GO:0008289">
    <property type="term" value="F:lipid binding"/>
    <property type="evidence" value="ECO:0007669"/>
    <property type="project" value="InterPro"/>
</dbReference>
<dbReference type="InterPro" id="IPR042160">
    <property type="entry name" value="HD-Zip_IV"/>
</dbReference>
<evidence type="ECO:0000256" key="2">
    <source>
        <dbReference type="ARBA" id="ARBA00023125"/>
    </source>
</evidence>
<proteinExistence type="predicted"/>
<evidence type="ECO:0000256" key="5">
    <source>
        <dbReference type="ARBA" id="ARBA00023242"/>
    </source>
</evidence>
<reference evidence="8 9" key="1">
    <citation type="journal article" date="2018" name="PLoS Genet.">
        <title>Population sequencing reveals clonal diversity and ancestral inbreeding in the grapevine cultivar Chardonnay.</title>
        <authorList>
            <person name="Roach M.J."/>
            <person name="Johnson D.L."/>
            <person name="Bohlmann J."/>
            <person name="van Vuuren H.J."/>
            <person name="Jones S.J."/>
            <person name="Pretorius I.S."/>
            <person name="Schmidt S.A."/>
            <person name="Borneman A.R."/>
        </authorList>
    </citation>
    <scope>NUCLEOTIDE SEQUENCE [LARGE SCALE GENOMIC DNA]</scope>
    <source>
        <strain evidence="9">cv. Chardonnay</strain>
        <tissue evidence="8">Leaf</tissue>
    </source>
</reference>
<keyword evidence="2 8" id="KW-0238">DNA-binding</keyword>
<keyword evidence="4" id="KW-0804">Transcription</keyword>
<feature type="region of interest" description="Disordered" evidence="6">
    <location>
        <begin position="99"/>
        <end position="140"/>
    </location>
</feature>
<feature type="compositionally biased region" description="Low complexity" evidence="6">
    <location>
        <begin position="123"/>
        <end position="134"/>
    </location>
</feature>
<dbReference type="InterPro" id="IPR023393">
    <property type="entry name" value="START-like_dom_sf"/>
</dbReference>
<dbReference type="InterPro" id="IPR002913">
    <property type="entry name" value="START_lipid-bd_dom"/>
</dbReference>
<dbReference type="EMBL" id="QGNW01000086">
    <property type="protein sequence ID" value="RVW99637.1"/>
    <property type="molecule type" value="Genomic_DNA"/>
</dbReference>
<dbReference type="SMART" id="SM00234">
    <property type="entry name" value="START"/>
    <property type="match status" value="1"/>
</dbReference>
<name>A0A438ISE8_VITVI</name>
<sequence>MSRSPSSNNTVISQRYVEFKMVGGLEPSGSNAKEKDGNDEYRDMTIIEIIENSRNDRHEEIQRELEEMKNFIEEFPTRREEFGGGLGVQPDVQREVKRATGIHETEIDNPSDSGRDEGNPMASSSSLTDLQTSQPPQETEIKHFWSRTGVGMDSERERNLLISVSVGIEAYKLKILGLAIEAMKELTKMATEKQPLWQASIDGKVLSHMEYTKQFGQVDATLEMVIRKIGMQQPVQPPNLSCPTHIPALPNVEIHTQPLQTEASRETRFLLADPVHIVELLMNNDQYSPVFSNIVSKSKVLGVLSTQAQGDYNGALQVMAVEFHAPSPLVPNRECYLARYSRCLSNNVWGVVDVSLESLFPNPLIRYQRRPSGCLLEQFQGRLCKVIWVEHSEVDNSSVPEVCQHFVTSGHAYGAKQWLSTLVRQHERLTYIMVRNDRRPQQLVPTGEENLLTLADRMMRSFWRNLSASRKNQWMTVPLSGAENIEAIIRFVKDKEGRHPGPALVMATTIWIPASSRRIFDFLQDENSRNKWDILTHGHIVQQTRSISNGCVPGNRVSVLEVKSAEDPDRTIKTLLQESFTTSDSSYVTFTPVEASSFSMTLNGGDPDNVPVMPSGFSISPDGPTGDEGSLVTIVFQILDGTASPMHIPSHSVGTMYKLITETAKSITAGTVDPDNMGR</sequence>
<feature type="domain" description="START" evidence="7">
    <location>
        <begin position="168"/>
        <end position="431"/>
    </location>
</feature>
<evidence type="ECO:0000313" key="9">
    <source>
        <dbReference type="Proteomes" id="UP000288805"/>
    </source>
</evidence>
<dbReference type="InterPro" id="IPR057993">
    <property type="entry name" value="HD-Zip_IV_C"/>
</dbReference>
<dbReference type="Proteomes" id="UP000288805">
    <property type="component" value="Unassembled WGS sequence"/>
</dbReference>
<protein>
    <submittedName>
        <fullName evidence="8">Homeobox-leucine zipper protein HDG2</fullName>
    </submittedName>
</protein>
<accession>A0A438ISE8</accession>
<keyword evidence="3 8" id="KW-0371">Homeobox</keyword>
<dbReference type="PROSITE" id="PS50848">
    <property type="entry name" value="START"/>
    <property type="match status" value="1"/>
</dbReference>
<keyword evidence="1" id="KW-0805">Transcription regulation</keyword>
<keyword evidence="5" id="KW-0539">Nucleus</keyword>
<gene>
    <name evidence="8" type="primary">HDG2_1</name>
    <name evidence="8" type="ORF">CK203_021401</name>
</gene>
<evidence type="ECO:0000256" key="6">
    <source>
        <dbReference type="SAM" id="MobiDB-lite"/>
    </source>
</evidence>